<accession>A0A2M4C8W9</accession>
<feature type="signal peptide" evidence="1">
    <location>
        <begin position="1"/>
        <end position="19"/>
    </location>
</feature>
<reference evidence="2" key="1">
    <citation type="submission" date="2018-01" db="EMBL/GenBank/DDBJ databases">
        <title>An insight into the sialome of Amazonian anophelines.</title>
        <authorList>
            <person name="Ribeiro J.M."/>
            <person name="Scarpassa V."/>
            <person name="Calvo E."/>
        </authorList>
    </citation>
    <scope>NUCLEOTIDE SEQUENCE</scope>
    <source>
        <tissue evidence="2">Salivary glands</tissue>
    </source>
</reference>
<sequence>MGWFGLFGLKLVLVTGSAGSSDFMLFFRNKRCSFRVLPSYANIWCLASQHACVNILIVGFGTTAACRNGKQAARKGEDGMLAGGRVVLYRMWHILSKMS</sequence>
<protein>
    <submittedName>
        <fullName evidence="2">Putative secreted protein</fullName>
    </submittedName>
</protein>
<feature type="chain" id="PRO_5014779228" evidence="1">
    <location>
        <begin position="20"/>
        <end position="99"/>
    </location>
</feature>
<evidence type="ECO:0000313" key="2">
    <source>
        <dbReference type="EMBL" id="MBW61773.1"/>
    </source>
</evidence>
<evidence type="ECO:0000256" key="1">
    <source>
        <dbReference type="SAM" id="SignalP"/>
    </source>
</evidence>
<keyword evidence="1" id="KW-0732">Signal</keyword>
<dbReference type="AlphaFoldDB" id="A0A2M4C8W9"/>
<proteinExistence type="predicted"/>
<name>A0A2M4C8W9_9DIPT</name>
<organism evidence="2">
    <name type="scientific">Anopheles marajoara</name>
    <dbReference type="NCBI Taxonomy" id="58244"/>
    <lineage>
        <taxon>Eukaryota</taxon>
        <taxon>Metazoa</taxon>
        <taxon>Ecdysozoa</taxon>
        <taxon>Arthropoda</taxon>
        <taxon>Hexapoda</taxon>
        <taxon>Insecta</taxon>
        <taxon>Pterygota</taxon>
        <taxon>Neoptera</taxon>
        <taxon>Endopterygota</taxon>
        <taxon>Diptera</taxon>
        <taxon>Nematocera</taxon>
        <taxon>Culicoidea</taxon>
        <taxon>Culicidae</taxon>
        <taxon>Anophelinae</taxon>
        <taxon>Anopheles</taxon>
    </lineage>
</organism>
<dbReference type="EMBL" id="GGFJ01012632">
    <property type="protein sequence ID" value="MBW61773.1"/>
    <property type="molecule type" value="Transcribed_RNA"/>
</dbReference>